<evidence type="ECO:0000256" key="3">
    <source>
        <dbReference type="ARBA" id="ARBA00022692"/>
    </source>
</evidence>
<proteinExistence type="predicted"/>
<keyword evidence="8" id="KW-1185">Reference proteome</keyword>
<feature type="transmembrane region" description="Helical" evidence="6">
    <location>
        <begin position="56"/>
        <end position="81"/>
    </location>
</feature>
<keyword evidence="5 6" id="KW-0472">Membrane</keyword>
<accession>A0A238ZHB6</accession>
<dbReference type="PANTHER" id="PTHR33529">
    <property type="entry name" value="SLR0882 PROTEIN-RELATED"/>
    <property type="match status" value="1"/>
</dbReference>
<comment type="subcellular location">
    <subcellularLocation>
        <location evidence="1">Cell membrane</location>
        <topology evidence="1">Multi-pass membrane protein</topology>
    </subcellularLocation>
</comment>
<dbReference type="PROSITE" id="PS51257">
    <property type="entry name" value="PROKAR_LIPOPROTEIN"/>
    <property type="match status" value="1"/>
</dbReference>
<feature type="transmembrane region" description="Helical" evidence="6">
    <location>
        <begin position="102"/>
        <end position="125"/>
    </location>
</feature>
<organism evidence="7 8">
    <name type="scientific">Humidesulfovibrio mexicanus</name>
    <dbReference type="NCBI Taxonomy" id="147047"/>
    <lineage>
        <taxon>Bacteria</taxon>
        <taxon>Pseudomonadati</taxon>
        <taxon>Thermodesulfobacteriota</taxon>
        <taxon>Desulfovibrionia</taxon>
        <taxon>Desulfovibrionales</taxon>
        <taxon>Desulfovibrionaceae</taxon>
        <taxon>Humidesulfovibrio</taxon>
    </lineage>
</organism>
<dbReference type="InterPro" id="IPR030922">
    <property type="entry name" value="LptF"/>
</dbReference>
<dbReference type="NCBIfam" id="TIGR04407">
    <property type="entry name" value="LptF_YjgP"/>
    <property type="match status" value="1"/>
</dbReference>
<keyword evidence="3 6" id="KW-0812">Transmembrane</keyword>
<reference evidence="7 8" key="1">
    <citation type="submission" date="2017-06" db="EMBL/GenBank/DDBJ databases">
        <authorList>
            <person name="Kim H.J."/>
            <person name="Triplett B.A."/>
        </authorList>
    </citation>
    <scope>NUCLEOTIDE SEQUENCE [LARGE SCALE GENOMIC DNA]</scope>
    <source>
        <strain evidence="7 8">DSM 13116</strain>
    </source>
</reference>
<dbReference type="PANTHER" id="PTHR33529:SF6">
    <property type="entry name" value="YJGP_YJGQ FAMILY PERMEASE"/>
    <property type="match status" value="1"/>
</dbReference>
<evidence type="ECO:0000256" key="5">
    <source>
        <dbReference type="ARBA" id="ARBA00023136"/>
    </source>
</evidence>
<evidence type="ECO:0000256" key="6">
    <source>
        <dbReference type="SAM" id="Phobius"/>
    </source>
</evidence>
<gene>
    <name evidence="7" type="ORF">SAMN04488503_1500</name>
</gene>
<evidence type="ECO:0000256" key="1">
    <source>
        <dbReference type="ARBA" id="ARBA00004651"/>
    </source>
</evidence>
<sequence length="391" mass="44132">MRLLKIIHRQIFKELVQLFLLIGSCLLGLILVGRMLQLRELLLSQNLGVLDILRLFVYLSPFFMLLLTPIACMLSVFLTFLRMAADRELTALKASGVSLYQLLPAPLLFCGACTLFSLYVSLYGVSWGMEQFKVSLMEFARTKTKLSLQAGVFNQEFPGLTIYAQQVDLDSGDIRFVFVQDKTSKGLTTTVVAPEGSVTTDPAKEQIKVMFKNGRIFRREGEKLDVLHFGSYTVRLPLGNMLRKMGFERISPKELSFERLLEFDRDSELMSKVFDLDRARKVKVEIQKRLALPLACLVLGLFSVPIACVFRALKQQHGLVLALGVFLVYYSMLSVAESMGESRVVPPVIGIWLPNILFALAGGVFFRQAVRERVPGPVLWAARKLQRRRPA</sequence>
<keyword evidence="4 6" id="KW-1133">Transmembrane helix</keyword>
<dbReference type="Pfam" id="PF03739">
    <property type="entry name" value="LptF_LptG"/>
    <property type="match status" value="1"/>
</dbReference>
<evidence type="ECO:0000256" key="4">
    <source>
        <dbReference type="ARBA" id="ARBA00022989"/>
    </source>
</evidence>
<keyword evidence="2" id="KW-1003">Cell membrane</keyword>
<dbReference type="AlphaFoldDB" id="A0A238ZHB6"/>
<dbReference type="InterPro" id="IPR005495">
    <property type="entry name" value="LptG/LptF_permease"/>
</dbReference>
<feature type="transmembrane region" description="Helical" evidence="6">
    <location>
        <begin position="317"/>
        <end position="336"/>
    </location>
</feature>
<feature type="transmembrane region" description="Helical" evidence="6">
    <location>
        <begin position="290"/>
        <end position="310"/>
    </location>
</feature>
<feature type="transmembrane region" description="Helical" evidence="6">
    <location>
        <begin position="15"/>
        <end position="36"/>
    </location>
</feature>
<feature type="transmembrane region" description="Helical" evidence="6">
    <location>
        <begin position="348"/>
        <end position="366"/>
    </location>
</feature>
<dbReference type="EMBL" id="FZOC01000002">
    <property type="protein sequence ID" value="SNR82093.1"/>
    <property type="molecule type" value="Genomic_DNA"/>
</dbReference>
<dbReference type="GO" id="GO:0015920">
    <property type="term" value="P:lipopolysaccharide transport"/>
    <property type="evidence" value="ECO:0007669"/>
    <property type="project" value="TreeGrafter"/>
</dbReference>
<protein>
    <submittedName>
        <fullName evidence="7">Lipopolysaccharide export system permease protein</fullName>
    </submittedName>
</protein>
<dbReference type="GO" id="GO:0055085">
    <property type="term" value="P:transmembrane transport"/>
    <property type="evidence" value="ECO:0007669"/>
    <property type="project" value="InterPro"/>
</dbReference>
<name>A0A238ZHB6_9BACT</name>
<evidence type="ECO:0000313" key="8">
    <source>
        <dbReference type="Proteomes" id="UP000198324"/>
    </source>
</evidence>
<evidence type="ECO:0000256" key="2">
    <source>
        <dbReference type="ARBA" id="ARBA00022475"/>
    </source>
</evidence>
<dbReference type="Proteomes" id="UP000198324">
    <property type="component" value="Unassembled WGS sequence"/>
</dbReference>
<evidence type="ECO:0000313" key="7">
    <source>
        <dbReference type="EMBL" id="SNR82093.1"/>
    </source>
</evidence>
<dbReference type="GO" id="GO:0043190">
    <property type="term" value="C:ATP-binding cassette (ABC) transporter complex"/>
    <property type="evidence" value="ECO:0007669"/>
    <property type="project" value="InterPro"/>
</dbReference>